<keyword evidence="8" id="KW-0963">Cytoplasm</keyword>
<keyword evidence="5 8" id="KW-0067">ATP-binding</keyword>
<dbReference type="OrthoDB" id="9802326at2"/>
<comment type="catalytic activity">
    <reaction evidence="7 8 9">
        <text>tRNA(Lys) + L-lysine + ATP = L-lysyl-tRNA(Lys) + AMP + diphosphate</text>
        <dbReference type="Rhea" id="RHEA:20792"/>
        <dbReference type="Rhea" id="RHEA-COMP:9696"/>
        <dbReference type="Rhea" id="RHEA-COMP:9697"/>
        <dbReference type="ChEBI" id="CHEBI:30616"/>
        <dbReference type="ChEBI" id="CHEBI:32551"/>
        <dbReference type="ChEBI" id="CHEBI:33019"/>
        <dbReference type="ChEBI" id="CHEBI:78442"/>
        <dbReference type="ChEBI" id="CHEBI:78529"/>
        <dbReference type="ChEBI" id="CHEBI:456215"/>
        <dbReference type="EC" id="6.1.1.6"/>
    </reaction>
</comment>
<keyword evidence="8 9" id="KW-0460">Magnesium</keyword>
<dbReference type="GO" id="GO:0000049">
    <property type="term" value="F:tRNA binding"/>
    <property type="evidence" value="ECO:0007669"/>
    <property type="project" value="TreeGrafter"/>
</dbReference>
<dbReference type="STRING" id="682795.AciX8_1376"/>
<dbReference type="PRINTS" id="PR00982">
    <property type="entry name" value="TRNASYNTHLYS"/>
</dbReference>
<dbReference type="InterPro" id="IPR004365">
    <property type="entry name" value="NA-bd_OB_tRNA"/>
</dbReference>
<dbReference type="PANTHER" id="PTHR42918:SF15">
    <property type="entry name" value="LYSINE--TRNA LIGASE, CHLOROPLASTIC_MITOCHONDRIAL"/>
    <property type="match status" value="1"/>
</dbReference>
<dbReference type="Proteomes" id="UP000007113">
    <property type="component" value="Chromosome"/>
</dbReference>
<dbReference type="GO" id="GO:0005524">
    <property type="term" value="F:ATP binding"/>
    <property type="evidence" value="ECO:0007669"/>
    <property type="project" value="UniProtKB-UniRule"/>
</dbReference>
<dbReference type="SUPFAM" id="SSF50249">
    <property type="entry name" value="Nucleic acid-binding proteins"/>
    <property type="match status" value="1"/>
</dbReference>
<evidence type="ECO:0000313" key="13">
    <source>
        <dbReference type="Proteomes" id="UP000007113"/>
    </source>
</evidence>
<dbReference type="Pfam" id="PF00152">
    <property type="entry name" value="tRNA-synt_2"/>
    <property type="match status" value="1"/>
</dbReference>
<evidence type="ECO:0000256" key="8">
    <source>
        <dbReference type="HAMAP-Rule" id="MF_00252"/>
    </source>
</evidence>
<comment type="subunit">
    <text evidence="8">Homodimer.</text>
</comment>
<keyword evidence="4 8" id="KW-0547">Nucleotide-binding</keyword>
<proteinExistence type="inferred from homology"/>
<evidence type="ECO:0000256" key="5">
    <source>
        <dbReference type="ARBA" id="ARBA00022840"/>
    </source>
</evidence>
<dbReference type="GO" id="GO:0004824">
    <property type="term" value="F:lysine-tRNA ligase activity"/>
    <property type="evidence" value="ECO:0007669"/>
    <property type="project" value="UniProtKB-UniRule"/>
</dbReference>
<keyword evidence="8" id="KW-0648">Protein biosynthesis</keyword>
<dbReference type="Pfam" id="PF01336">
    <property type="entry name" value="tRNA_anti-codon"/>
    <property type="match status" value="1"/>
</dbReference>
<dbReference type="InterPro" id="IPR018149">
    <property type="entry name" value="Lys-tRNA-synth_II_C"/>
</dbReference>
<feature type="binding site" evidence="8">
    <location>
        <position position="496"/>
    </location>
    <ligand>
        <name>Mg(2+)</name>
        <dbReference type="ChEBI" id="CHEBI:18420"/>
        <label>1</label>
    </ligand>
</feature>
<dbReference type="InterPro" id="IPR004364">
    <property type="entry name" value="Aa-tRNA-synt_II"/>
</dbReference>
<comment type="cofactor">
    <cofactor evidence="8 9">
        <name>Mg(2+)</name>
        <dbReference type="ChEBI" id="CHEBI:18420"/>
    </cofactor>
    <text evidence="8 9">Binds 3 Mg(2+) ions per subunit.</text>
</comment>
<dbReference type="InterPro" id="IPR045864">
    <property type="entry name" value="aa-tRNA-synth_II/BPL/LPL"/>
</dbReference>
<dbReference type="RefSeq" id="WP_014264599.1">
    <property type="nucleotide sequence ID" value="NC_016631.1"/>
</dbReference>
<dbReference type="AlphaFoldDB" id="G8P003"/>
<protein>
    <recommendedName>
        <fullName evidence="8">Lysine--tRNA ligase</fullName>
        <ecNumber evidence="8">6.1.1.6</ecNumber>
    </recommendedName>
    <alternativeName>
        <fullName evidence="8">Lysyl-tRNA synthetase</fullName>
        <shortName evidence="8">LysRS</shortName>
    </alternativeName>
</protein>
<dbReference type="InterPro" id="IPR002313">
    <property type="entry name" value="Lys-tRNA-ligase_II"/>
</dbReference>
<comment type="similarity">
    <text evidence="1 8">Belongs to the class-II aminoacyl-tRNA synthetase family.</text>
</comment>
<keyword evidence="13" id="KW-1185">Reference proteome</keyword>
<evidence type="ECO:0000256" key="1">
    <source>
        <dbReference type="ARBA" id="ARBA00008226"/>
    </source>
</evidence>
<dbReference type="KEGG" id="gma:AciX8_1376"/>
<evidence type="ECO:0000256" key="4">
    <source>
        <dbReference type="ARBA" id="ARBA00022741"/>
    </source>
</evidence>
<gene>
    <name evidence="8" type="primary">lysS</name>
    <name evidence="12" type="ordered locus">AciX8_1376</name>
</gene>
<name>G8P003_GRAMM</name>
<reference evidence="12 13" key="1">
    <citation type="submission" date="2011-11" db="EMBL/GenBank/DDBJ databases">
        <title>Complete sequence of Granulicella mallensis MP5ACTX8.</title>
        <authorList>
            <consortium name="US DOE Joint Genome Institute"/>
            <person name="Lucas S."/>
            <person name="Copeland A."/>
            <person name="Lapidus A."/>
            <person name="Cheng J.-F."/>
            <person name="Goodwin L."/>
            <person name="Pitluck S."/>
            <person name="Peters L."/>
            <person name="Lu M."/>
            <person name="Detter J.C."/>
            <person name="Han C."/>
            <person name="Tapia R."/>
            <person name="Land M."/>
            <person name="Hauser L."/>
            <person name="Kyrpides N."/>
            <person name="Ivanova N."/>
            <person name="Mikhailova N."/>
            <person name="Pagani I."/>
            <person name="Rawat S."/>
            <person name="Mannisto M."/>
            <person name="Haggblom M."/>
            <person name="Woyke T."/>
        </authorList>
    </citation>
    <scope>NUCLEOTIDE SEQUENCE [LARGE SCALE GENOMIC DNA]</scope>
    <source>
        <strain evidence="13">ATCC BAA-1857 / DSM 23137 / MP5ACTX8</strain>
    </source>
</reference>
<feature type="region of interest" description="Disordered" evidence="10">
    <location>
        <begin position="189"/>
        <end position="215"/>
    </location>
</feature>
<evidence type="ECO:0000256" key="6">
    <source>
        <dbReference type="ARBA" id="ARBA00023146"/>
    </source>
</evidence>
<dbReference type="InterPro" id="IPR006195">
    <property type="entry name" value="aa-tRNA-synth_II"/>
</dbReference>
<dbReference type="InterPro" id="IPR012340">
    <property type="entry name" value="NA-bd_OB-fold"/>
</dbReference>
<feature type="binding site" evidence="8">
    <location>
        <position position="489"/>
    </location>
    <ligand>
        <name>Mg(2+)</name>
        <dbReference type="ChEBI" id="CHEBI:18420"/>
        <label>1</label>
    </ligand>
</feature>
<keyword evidence="3 8" id="KW-0479">Metal-binding</keyword>
<dbReference type="NCBIfam" id="TIGR00499">
    <property type="entry name" value="lysS_bact"/>
    <property type="match status" value="1"/>
</dbReference>
<evidence type="ECO:0000256" key="7">
    <source>
        <dbReference type="ARBA" id="ARBA00048573"/>
    </source>
</evidence>
<dbReference type="SUPFAM" id="SSF55681">
    <property type="entry name" value="Class II aaRS and biotin synthetases"/>
    <property type="match status" value="1"/>
</dbReference>
<dbReference type="InterPro" id="IPR044136">
    <property type="entry name" value="Lys-tRNA-ligase_II_N"/>
</dbReference>
<dbReference type="eggNOG" id="COG1190">
    <property type="taxonomic scope" value="Bacteria"/>
</dbReference>
<dbReference type="Gene3D" id="3.30.930.10">
    <property type="entry name" value="Bira Bifunctional Protein, Domain 2"/>
    <property type="match status" value="1"/>
</dbReference>
<dbReference type="PROSITE" id="PS50862">
    <property type="entry name" value="AA_TRNA_LIGASE_II"/>
    <property type="match status" value="1"/>
</dbReference>
<dbReference type="HOGENOM" id="CLU_008255_6_0_0"/>
<evidence type="ECO:0000259" key="11">
    <source>
        <dbReference type="PROSITE" id="PS50862"/>
    </source>
</evidence>
<dbReference type="GO" id="GO:0005829">
    <property type="term" value="C:cytosol"/>
    <property type="evidence" value="ECO:0007669"/>
    <property type="project" value="TreeGrafter"/>
</dbReference>
<dbReference type="EMBL" id="CP003130">
    <property type="protein sequence ID" value="AEU35719.1"/>
    <property type="molecule type" value="Genomic_DNA"/>
</dbReference>
<dbReference type="EC" id="6.1.1.6" evidence="8"/>
<feature type="binding site" evidence="8">
    <location>
        <position position="496"/>
    </location>
    <ligand>
        <name>Mg(2+)</name>
        <dbReference type="ChEBI" id="CHEBI:18420"/>
        <label>2</label>
    </ligand>
</feature>
<dbReference type="CDD" id="cd04322">
    <property type="entry name" value="LysRS_N"/>
    <property type="match status" value="1"/>
</dbReference>
<sequence>MSQFESQFEENLYQLRREKLAQIAAIGEKLGLSHADSTYPNSFDFTQTIPELRAIGDPKSGEELEATRVEASIAGRIMAIRVQGKAGFAQLQQGGQRLQIYVRKDDVGEDLFALYKLLDLGDHIGVRGYLMRTRTGELTLHASPVNDKPAITFLTKAMLPLPDKYSGLGDIELRYRRRYLDLFTDTGDFESEVPPSSDDTANDAPAPEIEPAGGMPVQTRAAAREVFVKRAAILRALRNFFDTRGYLEVETPMLHTIAGGAAARPFKTHHNALDIPLSMRIAPELYLKRLVVGGFDRVYEINRNFRNEGVSTQHNPEFTMLEFYQAYANYHDLMDLTQELITTVAKGVNGTTITNFNGVEIDLGKWTKLSMREAILRFWPENILAKPEVADFASANAMLEWLDRAIANLPLQESGSIYAHPSVEVAKTLLHCREAIQSGTPYGKCIAELFEIVAEEHLIQPTIIYDFPLAVSPLSKVKPDEPDWVERFEFYIGGFEVGNAFSELNDPDDQRARFEAQLTERERGDDEAHQMDEDYVRALGYGLPPTGGEGIGIDRLTMLLTGSRSIRDVILFPLMRPQAKSVAAKEEEQEHGESAE</sequence>
<dbReference type="HAMAP" id="MF_00252">
    <property type="entry name" value="Lys_tRNA_synth_class2"/>
    <property type="match status" value="1"/>
</dbReference>
<dbReference type="PANTHER" id="PTHR42918">
    <property type="entry name" value="LYSYL-TRNA SYNTHETASE"/>
    <property type="match status" value="1"/>
</dbReference>
<dbReference type="GO" id="GO:0006430">
    <property type="term" value="P:lysyl-tRNA aminoacylation"/>
    <property type="evidence" value="ECO:0007669"/>
    <property type="project" value="UniProtKB-UniRule"/>
</dbReference>
<comment type="subcellular location">
    <subcellularLocation>
        <location evidence="8">Cytoplasm</location>
    </subcellularLocation>
</comment>
<evidence type="ECO:0000256" key="9">
    <source>
        <dbReference type="RuleBase" id="RU000336"/>
    </source>
</evidence>
<evidence type="ECO:0000256" key="10">
    <source>
        <dbReference type="SAM" id="MobiDB-lite"/>
    </source>
</evidence>
<keyword evidence="2 8" id="KW-0436">Ligase</keyword>
<dbReference type="GO" id="GO:0000287">
    <property type="term" value="F:magnesium ion binding"/>
    <property type="evidence" value="ECO:0007669"/>
    <property type="project" value="UniProtKB-UniRule"/>
</dbReference>
<accession>G8P003</accession>
<evidence type="ECO:0000313" key="12">
    <source>
        <dbReference type="EMBL" id="AEU35719.1"/>
    </source>
</evidence>
<feature type="domain" description="Aminoacyl-transfer RNA synthetases class-II family profile" evidence="11">
    <location>
        <begin position="230"/>
        <end position="577"/>
    </location>
</feature>
<dbReference type="Gene3D" id="2.40.50.140">
    <property type="entry name" value="Nucleic acid-binding proteins"/>
    <property type="match status" value="1"/>
</dbReference>
<keyword evidence="6 8" id="KW-0030">Aminoacyl-tRNA synthetase</keyword>
<dbReference type="CDD" id="cd00775">
    <property type="entry name" value="LysRS_core"/>
    <property type="match status" value="1"/>
</dbReference>
<evidence type="ECO:0000256" key="2">
    <source>
        <dbReference type="ARBA" id="ARBA00022598"/>
    </source>
</evidence>
<organism evidence="12 13">
    <name type="scientific">Granulicella mallensis (strain ATCC BAA-1857 / DSM 23137 / MP5ACTX8)</name>
    <dbReference type="NCBI Taxonomy" id="682795"/>
    <lineage>
        <taxon>Bacteria</taxon>
        <taxon>Pseudomonadati</taxon>
        <taxon>Acidobacteriota</taxon>
        <taxon>Terriglobia</taxon>
        <taxon>Terriglobales</taxon>
        <taxon>Acidobacteriaceae</taxon>
        <taxon>Granulicella</taxon>
    </lineage>
</organism>
<evidence type="ECO:0000256" key="3">
    <source>
        <dbReference type="ARBA" id="ARBA00022723"/>
    </source>
</evidence>